<reference evidence="4" key="1">
    <citation type="journal article" date="2017" name="Nature">
        <title>The sunflower genome provides insights into oil metabolism, flowering and Asterid evolution.</title>
        <authorList>
            <person name="Badouin H."/>
            <person name="Gouzy J."/>
            <person name="Grassa C.J."/>
            <person name="Murat F."/>
            <person name="Staton S.E."/>
            <person name="Cottret L."/>
            <person name="Lelandais-Briere C."/>
            <person name="Owens G.L."/>
            <person name="Carrere S."/>
            <person name="Mayjonade B."/>
            <person name="Legrand L."/>
            <person name="Gill N."/>
            <person name="Kane N.C."/>
            <person name="Bowers J.E."/>
            <person name="Hubner S."/>
            <person name="Bellec A."/>
            <person name="Berard A."/>
            <person name="Berges H."/>
            <person name="Blanchet N."/>
            <person name="Boniface M.C."/>
            <person name="Brunel D."/>
            <person name="Catrice O."/>
            <person name="Chaidir N."/>
            <person name="Claudel C."/>
            <person name="Donnadieu C."/>
            <person name="Faraut T."/>
            <person name="Fievet G."/>
            <person name="Helmstetter N."/>
            <person name="King M."/>
            <person name="Knapp S.J."/>
            <person name="Lai Z."/>
            <person name="Le Paslier M.C."/>
            <person name="Lippi Y."/>
            <person name="Lorenzon L."/>
            <person name="Mandel J.R."/>
            <person name="Marage G."/>
            <person name="Marchand G."/>
            <person name="Marquand E."/>
            <person name="Bret-Mestries E."/>
            <person name="Morien E."/>
            <person name="Nambeesan S."/>
            <person name="Nguyen T."/>
            <person name="Pegot-Espagnet P."/>
            <person name="Pouilly N."/>
            <person name="Raftis F."/>
            <person name="Sallet E."/>
            <person name="Schiex T."/>
            <person name="Thomas J."/>
            <person name="Vandecasteele C."/>
            <person name="Vares D."/>
            <person name="Vear F."/>
            <person name="Vautrin S."/>
            <person name="Crespi M."/>
            <person name="Mangin B."/>
            <person name="Burke J.M."/>
            <person name="Salse J."/>
            <person name="Munos S."/>
            <person name="Vincourt P."/>
            <person name="Rieseberg L.H."/>
            <person name="Langlade N.B."/>
        </authorList>
    </citation>
    <scope>NUCLEOTIDE SEQUENCE [LARGE SCALE GENOMIC DNA]</scope>
    <source>
        <strain evidence="4">cv. SF193</strain>
    </source>
</reference>
<keyword evidence="3" id="KW-0238">DNA-binding</keyword>
<evidence type="ECO:0000313" key="3">
    <source>
        <dbReference type="EMBL" id="OTG18292.1"/>
    </source>
</evidence>
<name>A0A251U687_HELAN</name>
<feature type="region of interest" description="Disordered" evidence="1">
    <location>
        <begin position="626"/>
        <end position="660"/>
    </location>
</feature>
<evidence type="ECO:0000259" key="2">
    <source>
        <dbReference type="PROSITE" id="PS51011"/>
    </source>
</evidence>
<evidence type="ECO:0000313" key="4">
    <source>
        <dbReference type="Proteomes" id="UP000215914"/>
    </source>
</evidence>
<dbReference type="InterPro" id="IPR036431">
    <property type="entry name" value="ARID_dom_sf"/>
</dbReference>
<dbReference type="Proteomes" id="UP000215914">
    <property type="component" value="Chromosome 8"/>
</dbReference>
<dbReference type="InParanoid" id="A0A251U687"/>
<dbReference type="AlphaFoldDB" id="A0A251U687"/>
<dbReference type="InterPro" id="IPR001606">
    <property type="entry name" value="ARID_dom"/>
</dbReference>
<accession>A0A251U687</accession>
<dbReference type="PROSITE" id="PS51011">
    <property type="entry name" value="ARID"/>
    <property type="match status" value="1"/>
</dbReference>
<sequence length="660" mass="75858">MFHFCCHFHSNGKLITRQKQPPNNAYIYIVLPAICPVIKTFLLSFELSINIIIYHSSFQIMPIQFGSIMHDHINQVSNSAAQIPSDPQHSGIRAETGKKMVEIKSSSTVLPCQHCTDEMKNKNKRFQREKTCFYCHQPGHQIYACNKKETDEATQLIRQAVNMGIQNQGRDSSNHQEMIVVGTEGGLWSDIWYVSSVIKHHMAGNLNVFKRIKHIIGVDTQSGENNFLFTRGVGSVEIKTGNETMRIQSVFYSPELDRNVLSMDQLTMQGFTVNKNGDTCKIYPMFSIPVDNSVNDASGLTKEEEIGLKEKQGIIEESMYDDEFKERYLNSYFEELDLSAQEPDWNMMIVKEMEFHEFADCKSFLDLLDDREFVFKYKHMLEMKFEEMVKWFLYDYMGLTTRPLPPFAPNKKRINLLGLYIPVAIDGGYKEVTTENLWPAIAKDLGFDYDDGDYMRVIYAMYLDILEYYYKYKTTQGNVQDKKVVHEEGGSSTGFHREARSADNGYSQSVVSGQVALFAGVDDADWNQGKKRKRFNFNYARWAVEEANRSVMEKTFKHNQLPAKNNRQTMHIYIVLPAICPVIKTFLLSFELSINIIIYHSSFQIMPIQFGSIMHDHINQVTNSAAQIPSDPQHKSCLQQQPNSIGIPFSDSSLFTPKLK</sequence>
<keyword evidence="4" id="KW-1185">Reference proteome</keyword>
<dbReference type="PANTHER" id="PTHR46410">
    <property type="entry name" value="AT-RICH INTERACTIVE DOMAIN-CONTAINING PROTEIN 2"/>
    <property type="match status" value="1"/>
</dbReference>
<dbReference type="PANTHER" id="PTHR46410:SF26">
    <property type="entry name" value="BULB-TYPE LECTIN DOMAIN-CONTAINING PROTEIN-RELATED"/>
    <property type="match status" value="1"/>
</dbReference>
<dbReference type="Pfam" id="PF22936">
    <property type="entry name" value="Pol_BBD"/>
    <property type="match status" value="1"/>
</dbReference>
<protein>
    <submittedName>
        <fullName evidence="3">Putative ARID DNA-binding domain, Zinc finger, CCHC-type</fullName>
    </submittedName>
</protein>
<feature type="compositionally biased region" description="Polar residues" evidence="1">
    <location>
        <begin position="636"/>
        <end position="660"/>
    </location>
</feature>
<dbReference type="Pfam" id="PF01388">
    <property type="entry name" value="ARID"/>
    <property type="match status" value="1"/>
</dbReference>
<proteinExistence type="predicted"/>
<evidence type="ECO:0000256" key="1">
    <source>
        <dbReference type="SAM" id="MobiDB-lite"/>
    </source>
</evidence>
<dbReference type="Gene3D" id="1.10.150.60">
    <property type="entry name" value="ARID DNA-binding domain"/>
    <property type="match status" value="1"/>
</dbReference>
<organism evidence="3 4">
    <name type="scientific">Helianthus annuus</name>
    <name type="common">Common sunflower</name>
    <dbReference type="NCBI Taxonomy" id="4232"/>
    <lineage>
        <taxon>Eukaryota</taxon>
        <taxon>Viridiplantae</taxon>
        <taxon>Streptophyta</taxon>
        <taxon>Embryophyta</taxon>
        <taxon>Tracheophyta</taxon>
        <taxon>Spermatophyta</taxon>
        <taxon>Magnoliopsida</taxon>
        <taxon>eudicotyledons</taxon>
        <taxon>Gunneridae</taxon>
        <taxon>Pentapetalae</taxon>
        <taxon>asterids</taxon>
        <taxon>campanulids</taxon>
        <taxon>Asterales</taxon>
        <taxon>Asteraceae</taxon>
        <taxon>Asteroideae</taxon>
        <taxon>Heliantheae alliance</taxon>
        <taxon>Heliantheae</taxon>
        <taxon>Helianthus</taxon>
    </lineage>
</organism>
<dbReference type="SUPFAM" id="SSF46774">
    <property type="entry name" value="ARID-like"/>
    <property type="match status" value="1"/>
</dbReference>
<dbReference type="InterPro" id="IPR054722">
    <property type="entry name" value="PolX-like_BBD"/>
</dbReference>
<dbReference type="GO" id="GO:0003677">
    <property type="term" value="F:DNA binding"/>
    <property type="evidence" value="ECO:0007669"/>
    <property type="project" value="UniProtKB-KW"/>
</dbReference>
<gene>
    <name evidence="3" type="ORF">HannXRQ_Chr08g0221501</name>
</gene>
<dbReference type="CDD" id="cd16100">
    <property type="entry name" value="ARID"/>
    <property type="match status" value="1"/>
</dbReference>
<dbReference type="EMBL" id="CM007897">
    <property type="protein sequence ID" value="OTG18292.1"/>
    <property type="molecule type" value="Genomic_DNA"/>
</dbReference>
<feature type="domain" description="ARID" evidence="2">
    <location>
        <begin position="379"/>
        <end position="471"/>
    </location>
</feature>